<name>A0AAV5S1P8_MAUHU</name>
<dbReference type="SUPFAM" id="SSF50978">
    <property type="entry name" value="WD40 repeat-like"/>
    <property type="match status" value="1"/>
</dbReference>
<evidence type="ECO:0000313" key="1">
    <source>
        <dbReference type="EMBL" id="GMM57585.1"/>
    </source>
</evidence>
<dbReference type="Gene3D" id="2.130.10.10">
    <property type="entry name" value="YVTN repeat-like/Quinoprotein amine dehydrogenase"/>
    <property type="match status" value="1"/>
</dbReference>
<keyword evidence="2" id="KW-1185">Reference proteome</keyword>
<dbReference type="AlphaFoldDB" id="A0AAV5S1P8"/>
<sequence length="424" mass="47834">MDAIDRHSPTHILRFHKCKVTSLLIDYNHSGSEIPVLISGDEQGVIAQWNLLTRRPIVTFTLSAEVQIVCIHSIDDKLVVLSKDHTLRMYTGQSITFEMKVNTLNFANFEIFHNGADKMYTMISCNTSISENFDIYIFDDGSLNSLKRIFNSVSMMKFIEEHSLLGDEFKKLGILMKIARNNITNEIICGFESGIVIGFTLHTDTFDKFDESGYIEVQFISKFHYPNPILDIALDSQTGEVVTASTGKRIELIKLSNGTKDVVGTNCDDYFVDNSQRIVMSKDVWCKGYTSSLIDVQYDNIGHIDVTSNSFICATWSGKTIVLDRQTTSDKYVFWTSRSHVTASESSQGNIDPNRSKIADRKGSFEKVGSLTSFDPMQFRSMETGSSNKLKPISAGHSRRLEQFVHQPWCIIGYESGTIAMYKI</sequence>
<dbReference type="InterPro" id="IPR015943">
    <property type="entry name" value="WD40/YVTN_repeat-like_dom_sf"/>
</dbReference>
<organism evidence="1 2">
    <name type="scientific">Maudiozyma humilis</name>
    <name type="common">Sour dough yeast</name>
    <name type="synonym">Kazachstania humilis</name>
    <dbReference type="NCBI Taxonomy" id="51915"/>
    <lineage>
        <taxon>Eukaryota</taxon>
        <taxon>Fungi</taxon>
        <taxon>Dikarya</taxon>
        <taxon>Ascomycota</taxon>
        <taxon>Saccharomycotina</taxon>
        <taxon>Saccharomycetes</taxon>
        <taxon>Saccharomycetales</taxon>
        <taxon>Saccharomycetaceae</taxon>
        <taxon>Maudiozyma</taxon>
    </lineage>
</organism>
<protein>
    <submittedName>
        <fullName evidence="1">Asa1 protein</fullName>
    </submittedName>
</protein>
<gene>
    <name evidence="1" type="ORF">DAKH74_042010</name>
</gene>
<accession>A0AAV5S1P8</accession>
<dbReference type="InterPro" id="IPR036322">
    <property type="entry name" value="WD40_repeat_dom_sf"/>
</dbReference>
<reference evidence="1 2" key="1">
    <citation type="journal article" date="2023" name="Elife">
        <title>Identification of key yeast species and microbe-microbe interactions impacting larval growth of Drosophila in the wild.</title>
        <authorList>
            <person name="Mure A."/>
            <person name="Sugiura Y."/>
            <person name="Maeda R."/>
            <person name="Honda K."/>
            <person name="Sakurai N."/>
            <person name="Takahashi Y."/>
            <person name="Watada M."/>
            <person name="Katoh T."/>
            <person name="Gotoh A."/>
            <person name="Gotoh Y."/>
            <person name="Taniguchi I."/>
            <person name="Nakamura K."/>
            <person name="Hayashi T."/>
            <person name="Katayama T."/>
            <person name="Uemura T."/>
            <person name="Hattori Y."/>
        </authorList>
    </citation>
    <scope>NUCLEOTIDE SEQUENCE [LARGE SCALE GENOMIC DNA]</scope>
    <source>
        <strain evidence="1 2">KH-74</strain>
    </source>
</reference>
<evidence type="ECO:0000313" key="2">
    <source>
        <dbReference type="Proteomes" id="UP001377567"/>
    </source>
</evidence>
<dbReference type="Proteomes" id="UP001377567">
    <property type="component" value="Unassembled WGS sequence"/>
</dbReference>
<proteinExistence type="predicted"/>
<dbReference type="EMBL" id="BTGD01000013">
    <property type="protein sequence ID" value="GMM57585.1"/>
    <property type="molecule type" value="Genomic_DNA"/>
</dbReference>
<comment type="caution">
    <text evidence="1">The sequence shown here is derived from an EMBL/GenBank/DDBJ whole genome shotgun (WGS) entry which is preliminary data.</text>
</comment>